<protein>
    <submittedName>
        <fullName evidence="2">Uncharacterized protein</fullName>
    </submittedName>
</protein>
<dbReference type="Proteomes" id="UP001054837">
    <property type="component" value="Unassembled WGS sequence"/>
</dbReference>
<keyword evidence="3" id="KW-1185">Reference proteome</keyword>
<evidence type="ECO:0000313" key="2">
    <source>
        <dbReference type="EMBL" id="GIY18960.1"/>
    </source>
</evidence>
<proteinExistence type="predicted"/>
<feature type="compositionally biased region" description="Basic and acidic residues" evidence="1">
    <location>
        <begin position="177"/>
        <end position="190"/>
    </location>
</feature>
<organism evidence="2 3">
    <name type="scientific">Caerostris darwini</name>
    <dbReference type="NCBI Taxonomy" id="1538125"/>
    <lineage>
        <taxon>Eukaryota</taxon>
        <taxon>Metazoa</taxon>
        <taxon>Ecdysozoa</taxon>
        <taxon>Arthropoda</taxon>
        <taxon>Chelicerata</taxon>
        <taxon>Arachnida</taxon>
        <taxon>Araneae</taxon>
        <taxon>Araneomorphae</taxon>
        <taxon>Entelegynae</taxon>
        <taxon>Araneoidea</taxon>
        <taxon>Araneidae</taxon>
        <taxon>Caerostris</taxon>
    </lineage>
</organism>
<name>A0AAV4RB81_9ARAC</name>
<dbReference type="AlphaFoldDB" id="A0AAV4RB81"/>
<feature type="region of interest" description="Disordered" evidence="1">
    <location>
        <begin position="171"/>
        <end position="190"/>
    </location>
</feature>
<evidence type="ECO:0000256" key="1">
    <source>
        <dbReference type="SAM" id="MobiDB-lite"/>
    </source>
</evidence>
<evidence type="ECO:0000313" key="3">
    <source>
        <dbReference type="Proteomes" id="UP001054837"/>
    </source>
</evidence>
<sequence length="501" mass="57855">MMHSRPKRETEDPEPSPDMVRLIEQYLAQLRRQQNLTREKRSAVTVHSISKADLNERALKAKSVLITFLKEAVKDVAPTVYDMFVAEYSSILKPIKDDVLPLFNKQLAPKMKKACDYSKKLFDRFFERFHQSWEASNATHFNIYSVEDIISDVKKDMKPILQMGKYISSRMMHSRPKRETENPKPSSEMDRLREQHFRQYLARKIIQLPIQEYFSREKRSVVTVHSISKAGLRENATHLNIYSVEDIISDIKNDMKPILKMGKYISSKMLHSRPKREVPEFVQEIARPLASSFVSDALNLVVGEEESSMGKIILPTVFDMIQDPETRFDCIGLFWSVKSVFAPLMTEMMKRQEYNSPPNFIIELPHAVVDIAKFKFNTQTKPIFRRILEKHAERAIRRMADHSDMLINALTDTMDQSDGSISSLAKQAMDFVVKYDYLFGASYPQDGASIRAYTGTQLLKDLQSVANSCLEVFFKEAIKSSRSVLNILLYSDFFLASLRSL</sequence>
<reference evidence="2 3" key="1">
    <citation type="submission" date="2021-06" db="EMBL/GenBank/DDBJ databases">
        <title>Caerostris darwini draft genome.</title>
        <authorList>
            <person name="Kono N."/>
            <person name="Arakawa K."/>
        </authorList>
    </citation>
    <scope>NUCLEOTIDE SEQUENCE [LARGE SCALE GENOMIC DNA]</scope>
</reference>
<dbReference type="EMBL" id="BPLQ01005988">
    <property type="protein sequence ID" value="GIY18960.1"/>
    <property type="molecule type" value="Genomic_DNA"/>
</dbReference>
<comment type="caution">
    <text evidence="2">The sequence shown here is derived from an EMBL/GenBank/DDBJ whole genome shotgun (WGS) entry which is preliminary data.</text>
</comment>
<accession>A0AAV4RB81</accession>
<gene>
    <name evidence="2" type="primary">AVEN_218296_1</name>
    <name evidence="2" type="ORF">CDAR_53271</name>
</gene>